<evidence type="ECO:0000313" key="2">
    <source>
        <dbReference type="Proteomes" id="UP000501690"/>
    </source>
</evidence>
<organism evidence="1 2">
    <name type="scientific">Vigna unguiculata</name>
    <name type="common">Cowpea</name>
    <dbReference type="NCBI Taxonomy" id="3917"/>
    <lineage>
        <taxon>Eukaryota</taxon>
        <taxon>Viridiplantae</taxon>
        <taxon>Streptophyta</taxon>
        <taxon>Embryophyta</taxon>
        <taxon>Tracheophyta</taxon>
        <taxon>Spermatophyta</taxon>
        <taxon>Magnoliopsida</taxon>
        <taxon>eudicotyledons</taxon>
        <taxon>Gunneridae</taxon>
        <taxon>Pentapetalae</taxon>
        <taxon>rosids</taxon>
        <taxon>fabids</taxon>
        <taxon>Fabales</taxon>
        <taxon>Fabaceae</taxon>
        <taxon>Papilionoideae</taxon>
        <taxon>50 kb inversion clade</taxon>
        <taxon>NPAAA clade</taxon>
        <taxon>indigoferoid/millettioid clade</taxon>
        <taxon>Phaseoleae</taxon>
        <taxon>Vigna</taxon>
    </lineage>
</organism>
<gene>
    <name evidence="1" type="ORF">DEO72_LG11g2098</name>
</gene>
<proteinExistence type="predicted"/>
<name>A0A4D6NMM9_VIGUN</name>
<dbReference type="EMBL" id="CP039355">
    <property type="protein sequence ID" value="QCE15090.1"/>
    <property type="molecule type" value="Genomic_DNA"/>
</dbReference>
<protein>
    <submittedName>
        <fullName evidence="1">Uncharacterized protein</fullName>
    </submittedName>
</protein>
<accession>A0A4D6NMM9</accession>
<dbReference type="AlphaFoldDB" id="A0A4D6NMM9"/>
<dbReference type="Proteomes" id="UP000501690">
    <property type="component" value="Linkage Group LG11"/>
</dbReference>
<reference evidence="1 2" key="1">
    <citation type="submission" date="2019-04" db="EMBL/GenBank/DDBJ databases">
        <title>An improved genome assembly and genetic linkage map for asparagus bean, Vigna unguiculata ssp. sesquipedialis.</title>
        <authorList>
            <person name="Xia Q."/>
            <person name="Zhang R."/>
            <person name="Dong Y."/>
        </authorList>
    </citation>
    <scope>NUCLEOTIDE SEQUENCE [LARGE SCALE GENOMIC DNA]</scope>
    <source>
        <tissue evidence="1">Leaf</tissue>
    </source>
</reference>
<evidence type="ECO:0000313" key="1">
    <source>
        <dbReference type="EMBL" id="QCE15090.1"/>
    </source>
</evidence>
<sequence>MNVKVSESRVHSELAKNEYSAINCRKHSTSLNDFGGVGDRKTSNSFGHMKSIKFLWLNDNELSG</sequence>
<keyword evidence="2" id="KW-1185">Reference proteome</keyword>